<accession>A0A2Z4JBA2</accession>
<keyword evidence="1" id="KW-0805">Transcription regulation</keyword>
<dbReference type="InterPro" id="IPR018060">
    <property type="entry name" value="HTH_AraC"/>
</dbReference>
<evidence type="ECO:0000256" key="3">
    <source>
        <dbReference type="ARBA" id="ARBA00023163"/>
    </source>
</evidence>
<dbReference type="InterPro" id="IPR009057">
    <property type="entry name" value="Homeodomain-like_sf"/>
</dbReference>
<dbReference type="Pfam" id="PF12833">
    <property type="entry name" value="HTH_18"/>
    <property type="match status" value="1"/>
</dbReference>
<dbReference type="SMART" id="SM00342">
    <property type="entry name" value="HTH_ARAC"/>
    <property type="match status" value="1"/>
</dbReference>
<dbReference type="SUPFAM" id="SSF46689">
    <property type="entry name" value="Homeodomain-like"/>
    <property type="match status" value="1"/>
</dbReference>
<gene>
    <name evidence="5" type="ORF">DN051_37480</name>
</gene>
<keyword evidence="6" id="KW-1185">Reference proteome</keyword>
<dbReference type="PANTHER" id="PTHR46796:SF12">
    <property type="entry name" value="HTH-TYPE DNA-BINDING TRANSCRIPTIONAL ACTIVATOR EUTR"/>
    <property type="match status" value="1"/>
</dbReference>
<dbReference type="EMBL" id="CP030073">
    <property type="protein sequence ID" value="AWW41643.1"/>
    <property type="molecule type" value="Genomic_DNA"/>
</dbReference>
<evidence type="ECO:0000256" key="1">
    <source>
        <dbReference type="ARBA" id="ARBA00023015"/>
    </source>
</evidence>
<name>A0A2Z4JBA2_9ACTN</name>
<dbReference type="GO" id="GO:0003700">
    <property type="term" value="F:DNA-binding transcription factor activity"/>
    <property type="evidence" value="ECO:0007669"/>
    <property type="project" value="InterPro"/>
</dbReference>
<dbReference type="Proteomes" id="UP000249616">
    <property type="component" value="Chromosome"/>
</dbReference>
<sequence length="312" mass="34554">MNLTARQTLDAERHFKEWDRGPFSHLKKLSIPDSALHREFRFDASGHLMFDLLSARVYCDSMTGVSGSDLDQDPIVADLVVSGWIEFVNGKERNLIKPGQICIRNTRASWEFACAPATVAQVITIPRHLVMPLVASRRVFDRAFVADASDPEVKFFLNFLSVIEESAGELRNSVSAQNMARDACASLMSSIVSQRPGGGLADNSSATVAAAKKVIIDNLASCDLSPQMVARAVGVSLRTLHRAFSLTGDSVMSFTRRMRLQEAHEELGRADRSVSISEISARWHFADASHFIRHFKAAYGETPAAYLRRQKK</sequence>
<keyword evidence="3" id="KW-0804">Transcription</keyword>
<evidence type="ECO:0000259" key="4">
    <source>
        <dbReference type="PROSITE" id="PS01124"/>
    </source>
</evidence>
<dbReference type="KEGG" id="scad:DN051_37480"/>
<proteinExistence type="predicted"/>
<dbReference type="GO" id="GO:0043565">
    <property type="term" value="F:sequence-specific DNA binding"/>
    <property type="evidence" value="ECO:0007669"/>
    <property type="project" value="InterPro"/>
</dbReference>
<keyword evidence="2" id="KW-0238">DNA-binding</keyword>
<dbReference type="PANTHER" id="PTHR46796">
    <property type="entry name" value="HTH-TYPE TRANSCRIPTIONAL ACTIVATOR RHAS-RELATED"/>
    <property type="match status" value="1"/>
</dbReference>
<dbReference type="AlphaFoldDB" id="A0A2Z4JBA2"/>
<feature type="domain" description="HTH araC/xylS-type" evidence="4">
    <location>
        <begin position="209"/>
        <end position="309"/>
    </location>
</feature>
<organism evidence="5 6">
    <name type="scientific">Streptomyces cadmiisoli</name>
    <dbReference type="NCBI Taxonomy" id="2184053"/>
    <lineage>
        <taxon>Bacteria</taxon>
        <taxon>Bacillati</taxon>
        <taxon>Actinomycetota</taxon>
        <taxon>Actinomycetes</taxon>
        <taxon>Kitasatosporales</taxon>
        <taxon>Streptomycetaceae</taxon>
        <taxon>Streptomyces</taxon>
        <taxon>Streptomyces aurantiacus group</taxon>
    </lineage>
</organism>
<dbReference type="Gene3D" id="1.10.10.60">
    <property type="entry name" value="Homeodomain-like"/>
    <property type="match status" value="1"/>
</dbReference>
<dbReference type="PROSITE" id="PS01124">
    <property type="entry name" value="HTH_ARAC_FAMILY_2"/>
    <property type="match status" value="1"/>
</dbReference>
<reference evidence="5 6" key="1">
    <citation type="journal article" date="2019" name="Int. J. Syst. Evol. Microbiol.">
        <title>Streptomyces cadmiisoli sp. nov., a novel actinomycete isolated from cadmium-contaminated soil.</title>
        <authorList>
            <person name="Li K."/>
            <person name="Tang X."/>
            <person name="Zhao J."/>
            <person name="Guo Y."/>
            <person name="Tang Y."/>
            <person name="Gao J."/>
        </authorList>
    </citation>
    <scope>NUCLEOTIDE SEQUENCE [LARGE SCALE GENOMIC DNA]</scope>
    <source>
        <strain evidence="5 6">ZFG47</strain>
    </source>
</reference>
<evidence type="ECO:0000313" key="6">
    <source>
        <dbReference type="Proteomes" id="UP000249616"/>
    </source>
</evidence>
<protein>
    <submittedName>
        <fullName evidence="5">AraC family transcriptional regulator</fullName>
    </submittedName>
</protein>
<dbReference type="InterPro" id="IPR050204">
    <property type="entry name" value="AraC_XylS_family_regulators"/>
</dbReference>
<evidence type="ECO:0000256" key="2">
    <source>
        <dbReference type="ARBA" id="ARBA00023125"/>
    </source>
</evidence>
<evidence type="ECO:0000313" key="5">
    <source>
        <dbReference type="EMBL" id="AWW41643.1"/>
    </source>
</evidence>